<feature type="compositionally biased region" description="Gly residues" evidence="1">
    <location>
        <begin position="719"/>
        <end position="733"/>
    </location>
</feature>
<feature type="region of interest" description="Disordered" evidence="1">
    <location>
        <begin position="688"/>
        <end position="804"/>
    </location>
</feature>
<evidence type="ECO:0000256" key="1">
    <source>
        <dbReference type="SAM" id="MobiDB-lite"/>
    </source>
</evidence>
<organism evidence="2">
    <name type="scientific">viral metagenome</name>
    <dbReference type="NCBI Taxonomy" id="1070528"/>
    <lineage>
        <taxon>unclassified sequences</taxon>
        <taxon>metagenomes</taxon>
        <taxon>organismal metagenomes</taxon>
    </lineage>
</organism>
<name>A0A2V0RNE1_9ZZZZ</name>
<reference evidence="2" key="1">
    <citation type="submission" date="2017-04" db="EMBL/GenBank/DDBJ databases">
        <title>Unveiling RNA virosphere associated with marine microorganisms.</title>
        <authorList>
            <person name="Urayama S."/>
            <person name="Takaki Y."/>
            <person name="Nishi S."/>
            <person name="Yoshida Y."/>
            <person name="Deguchi S."/>
            <person name="Takai K."/>
            <person name="Nunoura T."/>
        </authorList>
    </citation>
    <scope>NUCLEOTIDE SEQUENCE</scope>
</reference>
<feature type="compositionally biased region" description="Pro residues" evidence="1">
    <location>
        <begin position="748"/>
        <end position="763"/>
    </location>
</feature>
<dbReference type="Pfam" id="PF05518">
    <property type="entry name" value="Totivirus_coat"/>
    <property type="match status" value="1"/>
</dbReference>
<evidence type="ECO:0000313" key="2">
    <source>
        <dbReference type="EMBL" id="GBH22700.1"/>
    </source>
</evidence>
<sequence>MEDGGEGAGARAVLVPLSGIIAACDGTPYADENEVVDYYGALNSSMIMRGCVDSSSKNMAFRVGVRGPRGNIPRPLPEHRVDTSMGMGEEFMRSCEQMNRTNQSMPVSWPRVDLFGTARRLAMACAHYAVWGRLTPAEIRGGGNVQIAAIAATTDPISADNGAVFVSTKLVSHSDPNLLCAFANSITGEGGTMYCDLLGVTPTGVIRTPNAQNAALAQGCHGALRILESVFEGSGHGAFFCLAVAQGVHRIMSFHGHSDEGAFTRDVFRAGEAGVPYGAIPIDAVQGNSMPNPQRSVAGFRSVYVSIGLASAGAVALADPMVDIDGRMFPTILSTDRGDFADPGDDNAGDADDSADLTTQWAESSGEWSKYYAHALNEVFNTSGGIDLVCRHLTMQANSLAGTDNRHMRFKVAVAFWWIEPSCSCPVGNNFFPAFVANHGPLAIRHSERVVPALDGVAILTDRSDHLRTTIQVDYRYARRHALIIHLNQHARDGTGHIILESGVVNDFTLVGGAGNMGPRILAQNRLNTYLWGRGLSTVIAGGELVSVSRTLVFTVVSTHAPRNGIIRNTHTPRADELVSGDVTFNVSMLMGGPPGVPGAVPPRDIRRARTRAATAITGAADSRRAAHIINEQLMRPTLIDFGPLPQGTGATIRQPSRTEIIPAAVGAVDGNNPFIPDADVANRTGAAVNGGVANGPAAPVRIENRRDRGPRPPRAGRAGFGGAMPAGRGGGPAAPIPPVGANVPAAPNIPPVPPVPPAPPNLPSQGAGAGNNGTGAAAANQANAQASNSSNSGGTPGVTSADV</sequence>
<feature type="compositionally biased region" description="Low complexity" evidence="1">
    <location>
        <begin position="775"/>
        <end position="794"/>
    </location>
</feature>
<proteinExistence type="predicted"/>
<protein>
    <submittedName>
        <fullName evidence="2">Capsid</fullName>
    </submittedName>
</protein>
<dbReference type="AlphaFoldDB" id="A0A2V0RNE1"/>
<accession>A0A2V0RNE1</accession>
<feature type="compositionally biased region" description="Low complexity" evidence="1">
    <location>
        <begin position="688"/>
        <end position="702"/>
    </location>
</feature>
<comment type="caution">
    <text evidence="2">The sequence shown here is derived from an EMBL/GenBank/DDBJ whole genome shotgun (WGS) entry which is preliminary data.</text>
</comment>
<dbReference type="EMBL" id="BDQD01000134">
    <property type="protein sequence ID" value="GBH22700.1"/>
    <property type="molecule type" value="Genomic_RNA"/>
</dbReference>
<dbReference type="InterPro" id="IPR008871">
    <property type="entry name" value="Totivirus_coat"/>
</dbReference>